<dbReference type="Proteomes" id="UP000265566">
    <property type="component" value="Chromosome 3"/>
</dbReference>
<sequence>MASARVIQSVSKRTVWNPKETANFIASDNAVASASKTVIEDGKNADFAIKSCPSEFRKQIPYPTIVLWWKIAASTLHFITPRMDLYAQ</sequence>
<protein>
    <submittedName>
        <fullName evidence="1">Uncharacterized protein</fullName>
    </submittedName>
</protein>
<comment type="caution">
    <text evidence="1">The sequence shown here is derived from an EMBL/GenBank/DDBJ whole genome shotgun (WGS) entry which is preliminary data.</text>
</comment>
<reference evidence="2" key="1">
    <citation type="journal article" date="2018" name="Nat. Plants">
        <title>Whole-genome landscape of Medicago truncatula symbiotic genes.</title>
        <authorList>
            <person name="Pecrix Y."/>
            <person name="Staton S.E."/>
            <person name="Sallet E."/>
            <person name="Lelandais-Briere C."/>
            <person name="Moreau S."/>
            <person name="Carrere S."/>
            <person name="Blein T."/>
            <person name="Jardinaud M.F."/>
            <person name="Latrasse D."/>
            <person name="Zouine M."/>
            <person name="Zahm M."/>
            <person name="Kreplak J."/>
            <person name="Mayjonade B."/>
            <person name="Satge C."/>
            <person name="Perez M."/>
            <person name="Cauet S."/>
            <person name="Marande W."/>
            <person name="Chantry-Darmon C."/>
            <person name="Lopez-Roques C."/>
            <person name="Bouchez O."/>
            <person name="Berard A."/>
            <person name="Debelle F."/>
            <person name="Munos S."/>
            <person name="Bendahmane A."/>
            <person name="Berges H."/>
            <person name="Niebel A."/>
            <person name="Buitink J."/>
            <person name="Frugier F."/>
            <person name="Benhamed M."/>
            <person name="Crespi M."/>
            <person name="Gouzy J."/>
            <person name="Gamas P."/>
        </authorList>
    </citation>
    <scope>NUCLEOTIDE SEQUENCE [LARGE SCALE GENOMIC DNA]</scope>
    <source>
        <strain evidence="2">cv. Jemalong A17</strain>
    </source>
</reference>
<gene>
    <name evidence="1" type="ORF">MtrunA17_Chr3g0095361</name>
</gene>
<dbReference type="EMBL" id="PSQE01000003">
    <property type="protein sequence ID" value="RHN66786.1"/>
    <property type="molecule type" value="Genomic_DNA"/>
</dbReference>
<proteinExistence type="predicted"/>
<organism evidence="1 2">
    <name type="scientific">Medicago truncatula</name>
    <name type="common">Barrel medic</name>
    <name type="synonym">Medicago tribuloides</name>
    <dbReference type="NCBI Taxonomy" id="3880"/>
    <lineage>
        <taxon>Eukaryota</taxon>
        <taxon>Viridiplantae</taxon>
        <taxon>Streptophyta</taxon>
        <taxon>Embryophyta</taxon>
        <taxon>Tracheophyta</taxon>
        <taxon>Spermatophyta</taxon>
        <taxon>Magnoliopsida</taxon>
        <taxon>eudicotyledons</taxon>
        <taxon>Gunneridae</taxon>
        <taxon>Pentapetalae</taxon>
        <taxon>rosids</taxon>
        <taxon>fabids</taxon>
        <taxon>Fabales</taxon>
        <taxon>Fabaceae</taxon>
        <taxon>Papilionoideae</taxon>
        <taxon>50 kb inversion clade</taxon>
        <taxon>NPAAA clade</taxon>
        <taxon>Hologalegina</taxon>
        <taxon>IRL clade</taxon>
        <taxon>Trifolieae</taxon>
        <taxon>Medicago</taxon>
    </lineage>
</organism>
<dbReference type="Gramene" id="rna14867">
    <property type="protein sequence ID" value="RHN66786.1"/>
    <property type="gene ID" value="gene14867"/>
</dbReference>
<evidence type="ECO:0000313" key="1">
    <source>
        <dbReference type="EMBL" id="RHN66786.1"/>
    </source>
</evidence>
<name>A0A396IM67_MEDTR</name>
<accession>A0A396IM67</accession>
<evidence type="ECO:0000313" key="2">
    <source>
        <dbReference type="Proteomes" id="UP000265566"/>
    </source>
</evidence>
<dbReference type="AlphaFoldDB" id="A0A396IM67"/>